<gene>
    <name evidence="1" type="ORF">PPEP_b0429</name>
</gene>
<evidence type="ECO:0000313" key="1">
    <source>
        <dbReference type="EMBL" id="MBE0348635.1"/>
    </source>
</evidence>
<protein>
    <submittedName>
        <fullName evidence="1">Uncharacterized protein</fullName>
    </submittedName>
</protein>
<organism evidence="1 2">
    <name type="scientific">Pseudoalteromonas peptidolytica F12-50-A1</name>
    <dbReference type="NCBI Taxonomy" id="1315280"/>
    <lineage>
        <taxon>Bacteria</taxon>
        <taxon>Pseudomonadati</taxon>
        <taxon>Pseudomonadota</taxon>
        <taxon>Gammaproteobacteria</taxon>
        <taxon>Alteromonadales</taxon>
        <taxon>Pseudoalteromonadaceae</taxon>
        <taxon>Pseudoalteromonas</taxon>
    </lineage>
</organism>
<reference evidence="1 2" key="1">
    <citation type="submission" date="2015-06" db="EMBL/GenBank/DDBJ databases">
        <title>Genome sequence of Pseudoalteromonas peptidolytica.</title>
        <authorList>
            <person name="Xie B.-B."/>
            <person name="Rong J.-C."/>
            <person name="Qin Q.-L."/>
            <person name="Zhang Y.-Z."/>
        </authorList>
    </citation>
    <scope>NUCLEOTIDE SEQUENCE [LARGE SCALE GENOMIC DNA]</scope>
    <source>
        <strain evidence="1 2">F12-50-A1</strain>
    </source>
</reference>
<sequence>MKITESIDSLYHHYKVPAAANSKKDKKPYLSNGYNNTSVSTFSPLFQSKNLKSKA</sequence>
<keyword evidence="2" id="KW-1185">Reference proteome</keyword>
<accession>A0A8I0MZ71</accession>
<comment type="caution">
    <text evidence="1">The sequence shown here is derived from an EMBL/GenBank/DDBJ whole genome shotgun (WGS) entry which is preliminary data.</text>
</comment>
<dbReference type="Proteomes" id="UP000660708">
    <property type="component" value="Unassembled WGS sequence"/>
</dbReference>
<dbReference type="AlphaFoldDB" id="A0A8I0MZ71"/>
<proteinExistence type="predicted"/>
<name>A0A8I0MZ71_9GAMM</name>
<dbReference type="EMBL" id="AQHF01000034">
    <property type="protein sequence ID" value="MBE0348635.1"/>
    <property type="molecule type" value="Genomic_DNA"/>
</dbReference>
<evidence type="ECO:0000313" key="2">
    <source>
        <dbReference type="Proteomes" id="UP000660708"/>
    </source>
</evidence>